<dbReference type="Gene3D" id="2.30.30.490">
    <property type="match status" value="1"/>
</dbReference>
<dbReference type="GO" id="GO:0008168">
    <property type="term" value="F:methyltransferase activity"/>
    <property type="evidence" value="ECO:0007669"/>
    <property type="project" value="UniProtKB-KW"/>
</dbReference>
<name>A0A0C5CGR6_PINFU</name>
<keyword evidence="1" id="KW-0489">Methyltransferase</keyword>
<accession>A0A0C5CGR6</accession>
<evidence type="ECO:0000313" key="1">
    <source>
        <dbReference type="EMBL" id="AJN91137.1"/>
    </source>
</evidence>
<feature type="non-terminal residue" evidence="1">
    <location>
        <position position="78"/>
    </location>
</feature>
<feature type="non-terminal residue" evidence="1">
    <location>
        <position position="1"/>
    </location>
</feature>
<reference evidence="1" key="1">
    <citation type="submission" date="2014-10" db="EMBL/GenBank/DDBJ databases">
        <title>Expression analysis of DNA (cytosine-5)-methyltransferase 1 in Pinctada fucata.</title>
        <authorList>
            <person name="Li Y."/>
            <person name="He M."/>
            <person name="Huang X."/>
            <person name="Shi Y."/>
            <person name="Guan Y."/>
            <person name="Zhang H."/>
        </authorList>
    </citation>
    <scope>NUCLEOTIDE SEQUENCE</scope>
</reference>
<organism evidence="1">
    <name type="scientific">Pinctada fucata</name>
    <name type="common">Akoya pearl oyster</name>
    <name type="synonym">Pinctada imbricata fucata</name>
    <dbReference type="NCBI Taxonomy" id="50426"/>
    <lineage>
        <taxon>Eukaryota</taxon>
        <taxon>Metazoa</taxon>
        <taxon>Spiralia</taxon>
        <taxon>Lophotrochozoa</taxon>
        <taxon>Mollusca</taxon>
        <taxon>Bivalvia</taxon>
        <taxon>Autobranchia</taxon>
        <taxon>Pteriomorphia</taxon>
        <taxon>Pterioida</taxon>
        <taxon>Pterioidea</taxon>
        <taxon>Pteriidae</taxon>
        <taxon>Pinctada</taxon>
    </lineage>
</organism>
<proteinExistence type="evidence at transcript level"/>
<dbReference type="GO" id="GO:0032259">
    <property type="term" value="P:methylation"/>
    <property type="evidence" value="ECO:0007669"/>
    <property type="project" value="UniProtKB-KW"/>
</dbReference>
<dbReference type="InterPro" id="IPR043151">
    <property type="entry name" value="BAH_sf"/>
</dbReference>
<sequence length="78" mass="9115">KFCLVCRRLEELRKKENPAVGEKLEDQKSESKTYYGSVARDGINYKVGDCCYIEPDAFGFNVQHVQTKKKKKKKKKKK</sequence>
<keyword evidence="1" id="KW-0808">Transferase</keyword>
<protein>
    <submittedName>
        <fullName evidence="1">DNA (cytosine-5)-methyltransferase 1 mRNA</fullName>
    </submittedName>
</protein>
<dbReference type="EMBL" id="KP003832">
    <property type="protein sequence ID" value="AJN91137.1"/>
    <property type="molecule type" value="mRNA"/>
</dbReference>
<dbReference type="AlphaFoldDB" id="A0A0C5CGR6"/>